<comment type="caution">
    <text evidence="1">The sequence shown here is derived from an EMBL/GenBank/DDBJ whole genome shotgun (WGS) entry which is preliminary data.</text>
</comment>
<dbReference type="AlphaFoldDB" id="A0AA36GPM5"/>
<evidence type="ECO:0000313" key="1">
    <source>
        <dbReference type="EMBL" id="CAJ0595875.1"/>
    </source>
</evidence>
<sequence length="97" mass="11109">MEANEVNNKKDGGTTRARQAVNVEVANAQYLEKQYQQQQPIPSMKCDCPTFGYRLMKQNQEIDNNIRQNPAQIPNIPAFYRQDIPALMARPANPFLN</sequence>
<dbReference type="Proteomes" id="UP001176961">
    <property type="component" value="Unassembled WGS sequence"/>
</dbReference>
<protein>
    <submittedName>
        <fullName evidence="1">Uncharacterized protein</fullName>
    </submittedName>
</protein>
<organism evidence="1 2">
    <name type="scientific">Cylicocyclus nassatus</name>
    <name type="common">Nematode worm</name>
    <dbReference type="NCBI Taxonomy" id="53992"/>
    <lineage>
        <taxon>Eukaryota</taxon>
        <taxon>Metazoa</taxon>
        <taxon>Ecdysozoa</taxon>
        <taxon>Nematoda</taxon>
        <taxon>Chromadorea</taxon>
        <taxon>Rhabditida</taxon>
        <taxon>Rhabditina</taxon>
        <taxon>Rhabditomorpha</taxon>
        <taxon>Strongyloidea</taxon>
        <taxon>Strongylidae</taxon>
        <taxon>Cylicocyclus</taxon>
    </lineage>
</organism>
<reference evidence="1" key="1">
    <citation type="submission" date="2023-07" db="EMBL/GenBank/DDBJ databases">
        <authorList>
            <consortium name="CYATHOMIX"/>
        </authorList>
    </citation>
    <scope>NUCLEOTIDE SEQUENCE</scope>
    <source>
        <strain evidence="1">N/A</strain>
    </source>
</reference>
<evidence type="ECO:0000313" key="2">
    <source>
        <dbReference type="Proteomes" id="UP001176961"/>
    </source>
</evidence>
<proteinExistence type="predicted"/>
<keyword evidence="2" id="KW-1185">Reference proteome</keyword>
<dbReference type="EMBL" id="CATQJL010000112">
    <property type="protein sequence ID" value="CAJ0595875.1"/>
    <property type="molecule type" value="Genomic_DNA"/>
</dbReference>
<name>A0AA36GPM5_CYLNA</name>
<gene>
    <name evidence="1" type="ORF">CYNAS_LOCUS7858</name>
</gene>
<accession>A0AA36GPM5</accession>